<evidence type="ECO:0000256" key="4">
    <source>
        <dbReference type="ARBA" id="ARBA00023002"/>
    </source>
</evidence>
<accession>A0ABN1BS90</accession>
<dbReference type="Proteomes" id="UP001501706">
    <property type="component" value="Unassembled WGS sequence"/>
</dbReference>
<gene>
    <name evidence="6" type="ORF">GCM10009097_21730</name>
</gene>
<dbReference type="RefSeq" id="WP_343927519.1">
    <property type="nucleotide sequence ID" value="NZ_BAAAEN010000006.1"/>
</dbReference>
<keyword evidence="4" id="KW-0560">Oxidoreductase</keyword>
<comment type="caution">
    <text evidence="6">The sequence shown here is derived from an EMBL/GenBank/DDBJ whole genome shotgun (WGS) entry which is preliminary data.</text>
</comment>
<dbReference type="PANTHER" id="PTHR10543">
    <property type="entry name" value="BETA-CAROTENE DIOXYGENASE"/>
    <property type="match status" value="1"/>
</dbReference>
<keyword evidence="3" id="KW-0479">Metal-binding</keyword>
<dbReference type="EMBL" id="BAAAEN010000006">
    <property type="protein sequence ID" value="GAA0504485.1"/>
    <property type="molecule type" value="Genomic_DNA"/>
</dbReference>
<protein>
    <submittedName>
        <fullName evidence="6">Carotenoid oxygenase family protein</fullName>
    </submittedName>
</protein>
<evidence type="ECO:0000256" key="5">
    <source>
        <dbReference type="ARBA" id="ARBA00023004"/>
    </source>
</evidence>
<evidence type="ECO:0000313" key="7">
    <source>
        <dbReference type="Proteomes" id="UP001501706"/>
    </source>
</evidence>
<name>A0ABN1BS90_9BURK</name>
<comment type="similarity">
    <text evidence="2">Belongs to the carotenoid oxygenase family.</text>
</comment>
<dbReference type="InterPro" id="IPR004294">
    <property type="entry name" value="Carotenoid_Oase"/>
</dbReference>
<sequence length="501" mass="56854">MQTILETVPSTLRPTDHPFLNGPFTPNFNEYLADTDTLPVIGELPRDLHGIFIRNTHNQIHEPMGLYHPFDGDGMLHAMHFENGRATYRNRFVRTTGFLAEQAAKKSLWTGLLEPEKGSRRGWGAIGAMKDNAGTDILCHAGRLLATMSQGSEPWRLDPITLETLGPDEEWARKLNPHGIGSHYKVDPETGEMMFFNYPETWPYMHYGVVSRDNKLVHYVPVELPGARWPHDLGITRNYTILHDTSQFFDPDLLKKGVRKLAFHPDVPARFGIIPRFGAPEDVRWFEATPCHILHLANCYEDGDEVVMDGCIMPTPVMHPVGTAAGGDVYARMKARLDKHNNPTRMHRWRFNMVTGKTAEEYIDDEITEFPVVSNDYVGRPYRYSYNILYEPGEWLFCGLKRYDLASGQTQRYEYGPGRYGSEPQMARRVGAKAEDDGYLLVYITDMLKNRSEVMVLDASDISRGPVATVVLPERISVGVHACWVEGDRIAGEFRDPAMIP</sequence>
<evidence type="ECO:0000256" key="2">
    <source>
        <dbReference type="ARBA" id="ARBA00006787"/>
    </source>
</evidence>
<comment type="cofactor">
    <cofactor evidence="1">
        <name>Fe(2+)</name>
        <dbReference type="ChEBI" id="CHEBI:29033"/>
    </cofactor>
</comment>
<keyword evidence="5" id="KW-0408">Iron</keyword>
<organism evidence="6 7">
    <name type="scientific">Pigmentiphaga daeguensis</name>
    <dbReference type="NCBI Taxonomy" id="414049"/>
    <lineage>
        <taxon>Bacteria</taxon>
        <taxon>Pseudomonadati</taxon>
        <taxon>Pseudomonadota</taxon>
        <taxon>Betaproteobacteria</taxon>
        <taxon>Burkholderiales</taxon>
        <taxon>Alcaligenaceae</taxon>
        <taxon>Pigmentiphaga</taxon>
    </lineage>
</organism>
<proteinExistence type="inferred from homology"/>
<reference evidence="6 7" key="1">
    <citation type="journal article" date="2019" name="Int. J. Syst. Evol. Microbiol.">
        <title>The Global Catalogue of Microorganisms (GCM) 10K type strain sequencing project: providing services to taxonomists for standard genome sequencing and annotation.</title>
        <authorList>
            <consortium name="The Broad Institute Genomics Platform"/>
            <consortium name="The Broad Institute Genome Sequencing Center for Infectious Disease"/>
            <person name="Wu L."/>
            <person name="Ma J."/>
        </authorList>
    </citation>
    <scope>NUCLEOTIDE SEQUENCE [LARGE SCALE GENOMIC DNA]</scope>
    <source>
        <strain evidence="6 7">JCM 14330</strain>
    </source>
</reference>
<evidence type="ECO:0000313" key="6">
    <source>
        <dbReference type="EMBL" id="GAA0504485.1"/>
    </source>
</evidence>
<dbReference type="PANTHER" id="PTHR10543:SF89">
    <property type="entry name" value="CAROTENOID 9,10(9',10')-CLEAVAGE DIOXYGENASE 1"/>
    <property type="match status" value="1"/>
</dbReference>
<evidence type="ECO:0000256" key="3">
    <source>
        <dbReference type="ARBA" id="ARBA00022723"/>
    </source>
</evidence>
<evidence type="ECO:0000256" key="1">
    <source>
        <dbReference type="ARBA" id="ARBA00001954"/>
    </source>
</evidence>
<keyword evidence="7" id="KW-1185">Reference proteome</keyword>
<dbReference type="Pfam" id="PF03055">
    <property type="entry name" value="RPE65"/>
    <property type="match status" value="1"/>
</dbReference>